<feature type="region of interest" description="Disordered" evidence="2">
    <location>
        <begin position="834"/>
        <end position="855"/>
    </location>
</feature>
<feature type="compositionally biased region" description="Acidic residues" evidence="2">
    <location>
        <begin position="839"/>
        <end position="852"/>
    </location>
</feature>
<feature type="compositionally biased region" description="Basic and acidic residues" evidence="2">
    <location>
        <begin position="371"/>
        <end position="382"/>
    </location>
</feature>
<gene>
    <name evidence="3" type="primary">SPH</name>
    <name evidence="5" type="synonym">corn</name>
    <name evidence="3" type="ORF">g.52066</name>
</gene>
<accession>A0A0C9QWN7</accession>
<feature type="coiled-coil region" evidence="1">
    <location>
        <begin position="579"/>
        <end position="606"/>
    </location>
</feature>
<reference evidence="5" key="2">
    <citation type="submission" date="2025-04" db="UniProtKB">
        <authorList>
            <consortium name="RefSeq"/>
        </authorList>
    </citation>
    <scope>IDENTIFICATION</scope>
    <source>
        <strain evidence="5">USDA-PBARC FA_bdor</strain>
        <tissue evidence="5">Whole organism</tissue>
    </source>
</reference>
<feature type="compositionally biased region" description="Pro residues" evidence="2">
    <location>
        <begin position="199"/>
        <end position="210"/>
    </location>
</feature>
<dbReference type="AlphaFoldDB" id="A0A0C9QWN7"/>
<evidence type="ECO:0000256" key="1">
    <source>
        <dbReference type="SAM" id="Coils"/>
    </source>
</evidence>
<dbReference type="CTD" id="38786"/>
<keyword evidence="1" id="KW-0175">Coiled coil</keyword>
<feature type="region of interest" description="Disordered" evidence="2">
    <location>
        <begin position="291"/>
        <end position="330"/>
    </location>
</feature>
<feature type="region of interest" description="Disordered" evidence="2">
    <location>
        <begin position="157"/>
        <end position="276"/>
    </location>
</feature>
<reference evidence="3" key="1">
    <citation type="submission" date="2015-01" db="EMBL/GenBank/DDBJ databases">
        <title>Transcriptome Assembly of Fopius arisanus.</title>
        <authorList>
            <person name="Geib S."/>
        </authorList>
    </citation>
    <scope>NUCLEOTIDE SEQUENCE</scope>
</reference>
<feature type="compositionally biased region" description="Low complexity" evidence="2">
    <location>
        <begin position="182"/>
        <end position="198"/>
    </location>
</feature>
<keyword evidence="4" id="KW-1185">Reference proteome</keyword>
<dbReference type="GeneID" id="105269951"/>
<evidence type="ECO:0000313" key="5">
    <source>
        <dbReference type="RefSeq" id="XP_011308884.1"/>
    </source>
</evidence>
<dbReference type="KEGG" id="fas:105269951"/>
<feature type="compositionally biased region" description="Polar residues" evidence="2">
    <location>
        <begin position="300"/>
        <end position="309"/>
    </location>
</feature>
<organism evidence="3">
    <name type="scientific">Fopius arisanus</name>
    <dbReference type="NCBI Taxonomy" id="64838"/>
    <lineage>
        <taxon>Eukaryota</taxon>
        <taxon>Metazoa</taxon>
        <taxon>Ecdysozoa</taxon>
        <taxon>Arthropoda</taxon>
        <taxon>Hexapoda</taxon>
        <taxon>Insecta</taxon>
        <taxon>Pterygota</taxon>
        <taxon>Neoptera</taxon>
        <taxon>Endopterygota</taxon>
        <taxon>Hymenoptera</taxon>
        <taxon>Apocrita</taxon>
        <taxon>Ichneumonoidea</taxon>
        <taxon>Braconidae</taxon>
        <taxon>Opiinae</taxon>
        <taxon>Fopius</taxon>
    </lineage>
</organism>
<feature type="region of interest" description="Disordered" evidence="2">
    <location>
        <begin position="1"/>
        <end position="140"/>
    </location>
</feature>
<dbReference type="EMBL" id="GBYB01005087">
    <property type="protein sequence ID" value="JAG74854.1"/>
    <property type="molecule type" value="Transcribed_RNA"/>
</dbReference>
<accession>A0A9R1TEL1</accession>
<dbReference type="OrthoDB" id="7475679at2759"/>
<dbReference type="Proteomes" id="UP000694866">
    <property type="component" value="Unplaced"/>
</dbReference>
<feature type="coiled-coil region" evidence="1">
    <location>
        <begin position="448"/>
        <end position="482"/>
    </location>
</feature>
<evidence type="ECO:0000256" key="2">
    <source>
        <dbReference type="SAM" id="MobiDB-lite"/>
    </source>
</evidence>
<name>A0A0C9QWN7_9HYME</name>
<proteinExistence type="predicted"/>
<dbReference type="RefSeq" id="XP_011308884.1">
    <property type="nucleotide sequence ID" value="XM_011310582.1"/>
</dbReference>
<evidence type="ECO:0000313" key="4">
    <source>
        <dbReference type="Proteomes" id="UP000694866"/>
    </source>
</evidence>
<protein>
    <submittedName>
        <fullName evidence="3">SPH protein</fullName>
    </submittedName>
    <submittedName>
        <fullName evidence="5">Uncharacterized protein corn</fullName>
    </submittedName>
</protein>
<evidence type="ECO:0000313" key="3">
    <source>
        <dbReference type="EMBL" id="JAG74854.1"/>
    </source>
</evidence>
<feature type="compositionally biased region" description="Basic and acidic residues" evidence="2">
    <location>
        <begin position="107"/>
        <end position="118"/>
    </location>
</feature>
<feature type="region of interest" description="Disordered" evidence="2">
    <location>
        <begin position="360"/>
        <end position="387"/>
    </location>
</feature>
<sequence>MLSILCESRWQEDPKGSPMSSEEICQDIHSNENESSPKMNEGIDLEIPELCLPASPQYVSRQDSGVPEDLSSPSAKTSPENDEDDDPNGTMNSDCNITVIHVTDTLVEGKDKDTKDGSDSGVEGCATEIPRVNGYSSINNLDEVSCDSSLVSCSSVYEDPCGTLPDELPRTPIPRPGEHTSEGGSESSSVTGSTGSRPTPRPSKRPPCTPTPKKKPTNPPAKTSRSRPTPQSEPSRLKSRPQSVKPIPPTKQTTKPWCGATPARTRSRSRPLPDTLTLSLASPLAKELDKDLSQRGITRGTASSISKCRTTPVPTPSEDLKRSAPTPRSSKLLTRSITLDKTRKSELQKIETKTIETFGTLPRRRPSKFNIQDDKKSREPSLSRKRSLVKPKIERTVIYHEVSVQTGLTDVDIEQLIQGIPTRSGPEVPDRITSDTQTEVSVVPEAMYETLRGQLDEARREKERLEVKLAATKRELGDERADHEFTRMELGKNLQRVQAILGNTENEGNDSLLELESHFQESGQVVANQQVEIANLQSLCRMLNRDLEKSLAAQKTLLHHQQEVEAETLELQEFLHLEKTAMAEAMKELEAELQQKNLTITAKDEEIRRSTEECKHLVRMSEQRRQENLSLEMRMSAIERKCRDLLLTQGAAVSGAGVALSGLGNRLEGLVDQLVKSYKISEKDLEDVVYHNEAYSKSNSSAESSPVSSRSLNLVPSPKRHSFVSAVIGAIRNAATHPFVGKRSCEGGKGLFRELRADESEDLLDFETEPCLMMESVLEDVPLHDGYTRNMVSSCDSLRRGFSVPDGVLEGYEGDRSPEEFSSLNSLTQAILNRRRAEDEEEGDTGDEEEEDSAHRVQDYGTAVNLVDQVIDVDNLVTKLLKVLRIIQLENDTCIKELREEKGMLEARIAGEGREQGNEKNEGIAS</sequence>